<reference evidence="2" key="1">
    <citation type="journal article" date="2022" name="Mol. Ecol. Resour.">
        <title>The genomes of chicory, endive, great burdock and yacon provide insights into Asteraceae palaeo-polyploidization history and plant inulin production.</title>
        <authorList>
            <person name="Fan W."/>
            <person name="Wang S."/>
            <person name="Wang H."/>
            <person name="Wang A."/>
            <person name="Jiang F."/>
            <person name="Liu H."/>
            <person name="Zhao H."/>
            <person name="Xu D."/>
            <person name="Zhang Y."/>
        </authorList>
    </citation>
    <scope>NUCLEOTIDE SEQUENCE [LARGE SCALE GENOMIC DNA]</scope>
    <source>
        <strain evidence="2">cv. Yunnan</strain>
    </source>
</reference>
<name>A0ACB9J3Y4_9ASTR</name>
<dbReference type="Proteomes" id="UP001056120">
    <property type="component" value="Linkage Group LG06"/>
</dbReference>
<protein>
    <submittedName>
        <fullName evidence="1">Uncharacterized protein</fullName>
    </submittedName>
</protein>
<accession>A0ACB9J3Y4</accession>
<evidence type="ECO:0000313" key="1">
    <source>
        <dbReference type="EMBL" id="KAI3814295.1"/>
    </source>
</evidence>
<organism evidence="1 2">
    <name type="scientific">Smallanthus sonchifolius</name>
    <dbReference type="NCBI Taxonomy" id="185202"/>
    <lineage>
        <taxon>Eukaryota</taxon>
        <taxon>Viridiplantae</taxon>
        <taxon>Streptophyta</taxon>
        <taxon>Embryophyta</taxon>
        <taxon>Tracheophyta</taxon>
        <taxon>Spermatophyta</taxon>
        <taxon>Magnoliopsida</taxon>
        <taxon>eudicotyledons</taxon>
        <taxon>Gunneridae</taxon>
        <taxon>Pentapetalae</taxon>
        <taxon>asterids</taxon>
        <taxon>campanulids</taxon>
        <taxon>Asterales</taxon>
        <taxon>Asteraceae</taxon>
        <taxon>Asteroideae</taxon>
        <taxon>Heliantheae alliance</taxon>
        <taxon>Millerieae</taxon>
        <taxon>Smallanthus</taxon>
    </lineage>
</organism>
<gene>
    <name evidence="1" type="ORF">L1987_19046</name>
</gene>
<reference evidence="1 2" key="2">
    <citation type="journal article" date="2022" name="Mol. Ecol. Resour.">
        <title>The genomes of chicory, endive, great burdock and yacon provide insights into Asteraceae paleo-polyploidization history and plant inulin production.</title>
        <authorList>
            <person name="Fan W."/>
            <person name="Wang S."/>
            <person name="Wang H."/>
            <person name="Wang A."/>
            <person name="Jiang F."/>
            <person name="Liu H."/>
            <person name="Zhao H."/>
            <person name="Xu D."/>
            <person name="Zhang Y."/>
        </authorList>
    </citation>
    <scope>NUCLEOTIDE SEQUENCE [LARGE SCALE GENOMIC DNA]</scope>
    <source>
        <strain evidence="2">cv. Yunnan</strain>
        <tissue evidence="1">Leaves</tissue>
    </source>
</reference>
<proteinExistence type="predicted"/>
<comment type="caution">
    <text evidence="1">The sequence shown here is derived from an EMBL/GenBank/DDBJ whole genome shotgun (WGS) entry which is preliminary data.</text>
</comment>
<dbReference type="EMBL" id="CM042023">
    <property type="protein sequence ID" value="KAI3814295.1"/>
    <property type="molecule type" value="Genomic_DNA"/>
</dbReference>
<evidence type="ECO:0000313" key="2">
    <source>
        <dbReference type="Proteomes" id="UP001056120"/>
    </source>
</evidence>
<sequence>MLSRKSKATDWTWTFHPSSMARDQVLVGEKKNHHVHPGKIVTLDKTDLKVIKDHSNVVLGCVNDVKFVANLFRVCKQEGFMDVEIVYVGGSGCGWNFNHPWLLQNSNIVKMAWVDIQGLPLCAWSVKSFSKFAALWGEVLFLDKDLDDCLSSGRVCIRMNEKIVIRENVSVDIDEKMCQVRVNEFVSWVPSFKKIEEYESNDDESSKNEDGDSIETQRNEGSFGHVVREYVKELNKVTTISEHVEHVAVELVVPSYQEAINKIVVDTKAEVVNEPQETTEGPVVSTSTLRQWKT</sequence>
<keyword evidence="2" id="KW-1185">Reference proteome</keyword>